<evidence type="ECO:0000256" key="6">
    <source>
        <dbReference type="ARBA" id="ARBA00022989"/>
    </source>
</evidence>
<reference evidence="9 10" key="1">
    <citation type="submission" date="2024-06" db="EMBL/GenBank/DDBJ databases">
        <title>The Natural Products Discovery Center: Release of the First 8490 Sequenced Strains for Exploring Actinobacteria Biosynthetic Diversity.</title>
        <authorList>
            <person name="Kalkreuter E."/>
            <person name="Kautsar S.A."/>
            <person name="Yang D."/>
            <person name="Bader C.D."/>
            <person name="Teijaro C.N."/>
            <person name="Fluegel L."/>
            <person name="Davis C.M."/>
            <person name="Simpson J.R."/>
            <person name="Lauterbach L."/>
            <person name="Steele A.D."/>
            <person name="Gui C."/>
            <person name="Meng S."/>
            <person name="Li G."/>
            <person name="Viehrig K."/>
            <person name="Ye F."/>
            <person name="Su P."/>
            <person name="Kiefer A.F."/>
            <person name="Nichols A."/>
            <person name="Cepeda A.J."/>
            <person name="Yan W."/>
            <person name="Fan B."/>
            <person name="Jiang Y."/>
            <person name="Adhikari A."/>
            <person name="Zheng C.-J."/>
            <person name="Schuster L."/>
            <person name="Cowan T.M."/>
            <person name="Smanski M.J."/>
            <person name="Chevrette M.G."/>
            <person name="De Carvalho L.P.S."/>
            <person name="Shen B."/>
        </authorList>
    </citation>
    <scope>NUCLEOTIDE SEQUENCE [LARGE SCALE GENOMIC DNA]</scope>
    <source>
        <strain evidence="9 10">NPDC047833</strain>
    </source>
</reference>
<evidence type="ECO:0000256" key="3">
    <source>
        <dbReference type="ARBA" id="ARBA00022676"/>
    </source>
</evidence>
<keyword evidence="7 8" id="KW-0472">Membrane</keyword>
<dbReference type="Proteomes" id="UP001553843">
    <property type="component" value="Unassembled WGS sequence"/>
</dbReference>
<evidence type="ECO:0000256" key="1">
    <source>
        <dbReference type="ARBA" id="ARBA00004651"/>
    </source>
</evidence>
<dbReference type="EMBL" id="JBEYRS010000011">
    <property type="protein sequence ID" value="MEW2365308.1"/>
    <property type="molecule type" value="Genomic_DNA"/>
</dbReference>
<feature type="transmembrane region" description="Helical" evidence="8">
    <location>
        <begin position="214"/>
        <end position="233"/>
    </location>
</feature>
<evidence type="ECO:0000256" key="5">
    <source>
        <dbReference type="ARBA" id="ARBA00022692"/>
    </source>
</evidence>
<evidence type="ECO:0008006" key="11">
    <source>
        <dbReference type="Google" id="ProtNLM"/>
    </source>
</evidence>
<keyword evidence="10" id="KW-1185">Reference proteome</keyword>
<evidence type="ECO:0000313" key="9">
    <source>
        <dbReference type="EMBL" id="MEW2365308.1"/>
    </source>
</evidence>
<feature type="transmembrane region" description="Helical" evidence="8">
    <location>
        <begin position="51"/>
        <end position="71"/>
    </location>
</feature>
<comment type="caution">
    <text evidence="9">The sequence shown here is derived from an EMBL/GenBank/DDBJ whole genome shotgun (WGS) entry which is preliminary data.</text>
</comment>
<keyword evidence="6 8" id="KW-1133">Transmembrane helix</keyword>
<feature type="transmembrane region" description="Helical" evidence="8">
    <location>
        <begin position="145"/>
        <end position="169"/>
    </location>
</feature>
<organism evidence="9 10">
    <name type="scientific">Streptomyces huasconensis</name>
    <dbReference type="NCBI Taxonomy" id="1854574"/>
    <lineage>
        <taxon>Bacteria</taxon>
        <taxon>Bacillati</taxon>
        <taxon>Actinomycetota</taxon>
        <taxon>Actinomycetes</taxon>
        <taxon>Kitasatosporales</taxon>
        <taxon>Streptomycetaceae</taxon>
        <taxon>Streptomyces</taxon>
    </lineage>
</organism>
<evidence type="ECO:0000313" key="10">
    <source>
        <dbReference type="Proteomes" id="UP001553843"/>
    </source>
</evidence>
<feature type="transmembrane region" description="Helical" evidence="8">
    <location>
        <begin position="275"/>
        <end position="291"/>
    </location>
</feature>
<protein>
    <recommendedName>
        <fullName evidence="11">Glycosyltransferase RgtA/B/C/D-like domain-containing protein</fullName>
    </recommendedName>
</protein>
<sequence>MWRDEVVTYDVSRRDLTVLWRTLGDADAVHGLYYLVMHGLFRWSGDVDPLLVLRVPSVLAMGAAAAGVALIGERLAGPRAGTLAGLVFAVLPSVQRFAQEGRSYAMVCALVVWATYALTSAVGSTRAAGLTSAVAAQEGRARRAWWLYGALLLVACLLHEFAVLALAAHAVWVPRAARRRWAVASGAVVVFVAPLAVVSERQKAQVDWLYANPWTYAGAVAVCLLGAGCAASLRGRGVGGAPAGALVRLALPLLVVPTTLLLLCAPVKPLFVDRYVLYGVAGLALLLGAVLDRASRGGRGRASVAVVAAGAAVAALLPMTLHMRTPAGRLDDATSAAHAIRAAGREGDAVLYLPLRRRVWSLAVPGAADHLRDIALARSPAASATLYGTEVPAGVIARRMRAEPRIVLVTDPSGGRDEEDAREKAKRALVAERRFETCRTWRGRGARVIVYALPGHC</sequence>
<feature type="transmembrane region" description="Helical" evidence="8">
    <location>
        <begin position="104"/>
        <end position="125"/>
    </location>
</feature>
<feature type="transmembrane region" description="Helical" evidence="8">
    <location>
        <begin position="181"/>
        <end position="199"/>
    </location>
</feature>
<name>A0ABV3M0S9_9ACTN</name>
<keyword evidence="4" id="KW-0808">Transferase</keyword>
<keyword evidence="5 8" id="KW-0812">Transmembrane</keyword>
<proteinExistence type="predicted"/>
<gene>
    <name evidence="9" type="ORF">AB0887_25570</name>
</gene>
<dbReference type="PANTHER" id="PTHR33908:SF3">
    <property type="entry name" value="UNDECAPRENYL PHOSPHATE-ALPHA-4-AMINO-4-DEOXY-L-ARABINOSE ARABINOSYL TRANSFERASE"/>
    <property type="match status" value="1"/>
</dbReference>
<evidence type="ECO:0000256" key="8">
    <source>
        <dbReference type="SAM" id="Phobius"/>
    </source>
</evidence>
<feature type="transmembrane region" description="Helical" evidence="8">
    <location>
        <begin position="245"/>
        <end position="263"/>
    </location>
</feature>
<feature type="transmembrane region" description="Helical" evidence="8">
    <location>
        <begin position="303"/>
        <end position="321"/>
    </location>
</feature>
<evidence type="ECO:0000256" key="7">
    <source>
        <dbReference type="ARBA" id="ARBA00023136"/>
    </source>
</evidence>
<dbReference type="PANTHER" id="PTHR33908">
    <property type="entry name" value="MANNOSYLTRANSFERASE YKCB-RELATED"/>
    <property type="match status" value="1"/>
</dbReference>
<keyword evidence="2" id="KW-1003">Cell membrane</keyword>
<evidence type="ECO:0000256" key="2">
    <source>
        <dbReference type="ARBA" id="ARBA00022475"/>
    </source>
</evidence>
<comment type="subcellular location">
    <subcellularLocation>
        <location evidence="1">Cell membrane</location>
        <topology evidence="1">Multi-pass membrane protein</topology>
    </subcellularLocation>
</comment>
<keyword evidence="3" id="KW-0328">Glycosyltransferase</keyword>
<dbReference type="InterPro" id="IPR050297">
    <property type="entry name" value="LipidA_mod_glycosyltrf_83"/>
</dbReference>
<evidence type="ECO:0000256" key="4">
    <source>
        <dbReference type="ARBA" id="ARBA00022679"/>
    </source>
</evidence>
<accession>A0ABV3M0S9</accession>
<dbReference type="RefSeq" id="WP_359772548.1">
    <property type="nucleotide sequence ID" value="NZ_JBEYRR010000001.1"/>
</dbReference>